<feature type="transmembrane region" description="Helical" evidence="1">
    <location>
        <begin position="260"/>
        <end position="278"/>
    </location>
</feature>
<keyword evidence="1" id="KW-1133">Transmembrane helix</keyword>
<evidence type="ECO:0000256" key="1">
    <source>
        <dbReference type="SAM" id="Phobius"/>
    </source>
</evidence>
<reference evidence="4 5" key="1">
    <citation type="submission" date="2016-05" db="EMBL/GenBank/DDBJ databases">
        <authorList>
            <person name="Naeem Raeece"/>
        </authorList>
    </citation>
    <scope>NUCLEOTIDE SEQUENCE [LARGE SCALE GENOMIC DNA]</scope>
</reference>
<keyword evidence="1" id="KW-0812">Transmembrane</keyword>
<dbReference type="AlphaFoldDB" id="A0A1A9ASF1"/>
<dbReference type="EMBL" id="FLRD01001352">
    <property type="protein sequence ID" value="SBT57065.1"/>
    <property type="molecule type" value="Genomic_DNA"/>
</dbReference>
<evidence type="ECO:0000313" key="3">
    <source>
        <dbReference type="EMBL" id="SBT59086.1"/>
    </source>
</evidence>
<evidence type="ECO:0000313" key="4">
    <source>
        <dbReference type="Proteomes" id="UP000078550"/>
    </source>
</evidence>
<protein>
    <submittedName>
        <fullName evidence="3">PIR Superfamily Protein</fullName>
    </submittedName>
</protein>
<accession>A0A1A9ASF1</accession>
<dbReference type="Proteomes" id="UP000078550">
    <property type="component" value="Unassembled WGS sequence"/>
</dbReference>
<keyword evidence="1" id="KW-0472">Membrane</keyword>
<organism evidence="3 4">
    <name type="scientific">Plasmodium ovale wallikeri</name>
    <dbReference type="NCBI Taxonomy" id="864142"/>
    <lineage>
        <taxon>Eukaryota</taxon>
        <taxon>Sar</taxon>
        <taxon>Alveolata</taxon>
        <taxon>Apicomplexa</taxon>
        <taxon>Aconoidasida</taxon>
        <taxon>Haemosporida</taxon>
        <taxon>Plasmodiidae</taxon>
        <taxon>Plasmodium</taxon>
        <taxon>Plasmodium (Plasmodium)</taxon>
    </lineage>
</organism>
<proteinExistence type="predicted"/>
<evidence type="ECO:0000313" key="5">
    <source>
        <dbReference type="Proteomes" id="UP000078555"/>
    </source>
</evidence>
<name>A0A1A9ASF1_PLAOA</name>
<dbReference type="EMBL" id="FLRE01002862">
    <property type="protein sequence ID" value="SBT59086.1"/>
    <property type="molecule type" value="Genomic_DNA"/>
</dbReference>
<keyword evidence="5" id="KW-1185">Reference proteome</keyword>
<dbReference type="Proteomes" id="UP000078555">
    <property type="component" value="Unassembled WGS sequence"/>
</dbReference>
<evidence type="ECO:0000313" key="2">
    <source>
        <dbReference type="EMBL" id="SBT57065.1"/>
    </source>
</evidence>
<gene>
    <name evidence="2" type="ORF">POVWA1_079890</name>
    <name evidence="3" type="ORF">POVWA2_091530</name>
</gene>
<reference evidence="3" key="2">
    <citation type="submission" date="2016-05" db="EMBL/GenBank/DDBJ databases">
        <authorList>
            <person name="Lavstsen T."/>
            <person name="Jespersen J.S."/>
        </authorList>
    </citation>
    <scope>NUCLEOTIDE SEQUENCE [LARGE SCALE GENOMIC DNA]</scope>
</reference>
<sequence length="336" mass="40053">MTLTKEENYEFCENFPLYLRLEASFLTKEDESEKFKEKCELIENYYSEIIINSKDICTKFKYISMHLLNSQESEDSVFINGLFYLNFWLNYQLKDVQKSKGTPRQFYDNLREKDHDFDSAHKLNDKIRVIEKEHLCNMIMLRKLYENYNAIEDIIKDTKESEKNCLLYTEESTRVFDEANRNCTPNNINFCRALETFKEKYEYILKDTGYEKCKLNKPLSLTDYEDPLRRGIEPEEDYDLSEGSYAGPEHHGINVHSRNIIVVIFTLISLFLTSLILYKTTPFGIYFRHQVRRVKEKLTNIEYVNEYKSILQNTESQPIEAGTNQLRIPYYYGENT</sequence>